<name>A0AAU9QQ54_9VIBR</name>
<evidence type="ECO:0000313" key="2">
    <source>
        <dbReference type="Proteomes" id="UP001295462"/>
    </source>
</evidence>
<sequence length="45" mass="5366">MLKRRIESLTSASYNFFSIGRQMQYCDPEQAITCHKFNSDYPKFL</sequence>
<reference evidence="1" key="1">
    <citation type="submission" date="2022-01" db="EMBL/GenBank/DDBJ databases">
        <authorList>
            <person name="Lagorce A."/>
        </authorList>
    </citation>
    <scope>NUCLEOTIDE SEQUENCE</scope>
    <source>
        <strain evidence="1">Th15_F1_A12</strain>
    </source>
</reference>
<protein>
    <submittedName>
        <fullName evidence="1">Uncharacterized protein</fullName>
    </submittedName>
</protein>
<dbReference type="Proteomes" id="UP001295462">
    <property type="component" value="Unassembled WGS sequence"/>
</dbReference>
<proteinExistence type="predicted"/>
<organism evidence="1 2">
    <name type="scientific">Vibrio jasicida</name>
    <dbReference type="NCBI Taxonomy" id="766224"/>
    <lineage>
        <taxon>Bacteria</taxon>
        <taxon>Pseudomonadati</taxon>
        <taxon>Pseudomonadota</taxon>
        <taxon>Gammaproteobacteria</taxon>
        <taxon>Vibrionales</taxon>
        <taxon>Vibrionaceae</taxon>
        <taxon>Vibrio</taxon>
    </lineage>
</organism>
<comment type="caution">
    <text evidence="1">The sequence shown here is derived from an EMBL/GenBank/DDBJ whole genome shotgun (WGS) entry which is preliminary data.</text>
</comment>
<evidence type="ECO:0000313" key="1">
    <source>
        <dbReference type="EMBL" id="CAH1598148.1"/>
    </source>
</evidence>
<accession>A0AAU9QQ54</accession>
<gene>
    <name evidence="1" type="ORF">THF1A12_350007</name>
</gene>
<dbReference type="EMBL" id="CAKMUD010000089">
    <property type="protein sequence ID" value="CAH1598148.1"/>
    <property type="molecule type" value="Genomic_DNA"/>
</dbReference>
<dbReference type="AlphaFoldDB" id="A0AAU9QQ54"/>